<dbReference type="InterPro" id="IPR002559">
    <property type="entry name" value="Transposase_11"/>
</dbReference>
<reference evidence="3" key="1">
    <citation type="submission" date="2023-04" db="EMBL/GenBank/DDBJ databases">
        <title>Molecular characterization of the Integrative and Conjugative elements harboring multidrug-resistance gene from Glaesserella (Haemophilus) parasuis.</title>
        <authorList>
            <person name="Che Y."/>
            <person name="Zhou L."/>
        </authorList>
    </citation>
    <scope>NUCLEOTIDE SEQUENCE</scope>
    <source>
        <strain evidence="3">Z44</strain>
    </source>
</reference>
<feature type="domain" description="H repeat-associated protein N-terminal" evidence="2">
    <location>
        <begin position="5"/>
        <end position="90"/>
    </location>
</feature>
<protein>
    <submittedName>
        <fullName evidence="3">ISAs1 family transposase</fullName>
    </submittedName>
</protein>
<evidence type="ECO:0000259" key="1">
    <source>
        <dbReference type="Pfam" id="PF01609"/>
    </source>
</evidence>
<dbReference type="AlphaFoldDB" id="A0AAJ6D9M5"/>
<dbReference type="NCBIfam" id="NF033564">
    <property type="entry name" value="transpos_ISAs1"/>
    <property type="match status" value="1"/>
</dbReference>
<evidence type="ECO:0000313" key="4">
    <source>
        <dbReference type="Proteomes" id="UP001222296"/>
    </source>
</evidence>
<dbReference type="InterPro" id="IPR047647">
    <property type="entry name" value="ISAs1_transpos"/>
</dbReference>
<name>A0AAJ6D9M5_GLAPU</name>
<feature type="domain" description="Transposase IS4-like" evidence="1">
    <location>
        <begin position="97"/>
        <end position="335"/>
    </location>
</feature>
<gene>
    <name evidence="3" type="ORF">QBL01_10700</name>
</gene>
<dbReference type="PANTHER" id="PTHR30298">
    <property type="entry name" value="H REPEAT-ASSOCIATED PREDICTED TRANSPOSASE"/>
    <property type="match status" value="1"/>
</dbReference>
<dbReference type="InterPro" id="IPR051698">
    <property type="entry name" value="Transposase_11-like"/>
</dbReference>
<dbReference type="Pfam" id="PF01609">
    <property type="entry name" value="DDE_Tnp_1"/>
    <property type="match status" value="1"/>
</dbReference>
<dbReference type="EMBL" id="CP121769">
    <property type="protein sequence ID" value="WGE09687.1"/>
    <property type="molecule type" value="Genomic_DNA"/>
</dbReference>
<evidence type="ECO:0000313" key="3">
    <source>
        <dbReference type="EMBL" id="WGE09687.1"/>
    </source>
</evidence>
<dbReference type="PANTHER" id="PTHR30298:SF0">
    <property type="entry name" value="PROTEIN YBFL-RELATED"/>
    <property type="match status" value="1"/>
</dbReference>
<accession>A0AAJ6D9M5</accession>
<dbReference type="GO" id="GO:0006313">
    <property type="term" value="P:DNA transposition"/>
    <property type="evidence" value="ECO:0007669"/>
    <property type="project" value="InterPro"/>
</dbReference>
<dbReference type="GO" id="GO:0004803">
    <property type="term" value="F:transposase activity"/>
    <property type="evidence" value="ECO:0007669"/>
    <property type="project" value="InterPro"/>
</dbReference>
<dbReference type="Pfam" id="PF13808">
    <property type="entry name" value="DDE_Tnp_1_assoc"/>
    <property type="match status" value="1"/>
</dbReference>
<dbReference type="Proteomes" id="UP001222296">
    <property type="component" value="Chromosome"/>
</dbReference>
<sequence>MSVFRFFENLSDPRAYNQKHHFLDIVFLVVSAVISGANSWTEIKLFGELHLDWLRKYRPFECGIPVDDTIARVIKRIEPQAFNEVFLNFINEIRTQQGREVIAIDGKTLRHSFNPETQSALHSVTVWSQSRGLILSQKKSSGKQNEQQAVMEIIDSFCLKNAVITVDAMNTQKKIAEKIIEKKGDYVMPLLKKNHRQFQSEVEAYFHKISRDCPEMLETFEEVNAERRRIDERYYRKLKVSDWLSKAEEWKGIKSVLEVCRKRSDNGKESQEKVFYISSLDVDVQILAKCVRGHWEVENKAHWVLDVVYKEDECAVTDEWGAENLAILRRLALNLARLHPKKQSMKGKLTAAGWSDEFRDELLLGV</sequence>
<dbReference type="GO" id="GO:0003677">
    <property type="term" value="F:DNA binding"/>
    <property type="evidence" value="ECO:0007669"/>
    <property type="project" value="InterPro"/>
</dbReference>
<proteinExistence type="predicted"/>
<evidence type="ECO:0000259" key="2">
    <source>
        <dbReference type="Pfam" id="PF13808"/>
    </source>
</evidence>
<organism evidence="3 4">
    <name type="scientific">Glaesserella parasuis</name>
    <name type="common">Haemophilus parasuis</name>
    <dbReference type="NCBI Taxonomy" id="738"/>
    <lineage>
        <taxon>Bacteria</taxon>
        <taxon>Pseudomonadati</taxon>
        <taxon>Pseudomonadota</taxon>
        <taxon>Gammaproteobacteria</taxon>
        <taxon>Pasteurellales</taxon>
        <taxon>Pasteurellaceae</taxon>
        <taxon>Glaesserella</taxon>
    </lineage>
</organism>
<dbReference type="InterPro" id="IPR032806">
    <property type="entry name" value="YbfD_N"/>
</dbReference>
<dbReference type="RefSeq" id="WP_279378450.1">
    <property type="nucleotide sequence ID" value="NZ_CP121769.1"/>
</dbReference>